<feature type="compositionally biased region" description="Polar residues" evidence="1">
    <location>
        <begin position="250"/>
        <end position="263"/>
    </location>
</feature>
<dbReference type="AlphaFoldDB" id="A0A9Q0GVF4"/>
<keyword evidence="3" id="KW-1185">Reference proteome</keyword>
<accession>A0A9Q0GVF4</accession>
<proteinExistence type="predicted"/>
<evidence type="ECO:0000313" key="2">
    <source>
        <dbReference type="EMBL" id="KAJ4954907.1"/>
    </source>
</evidence>
<feature type="region of interest" description="Disordered" evidence="1">
    <location>
        <begin position="243"/>
        <end position="263"/>
    </location>
</feature>
<protein>
    <submittedName>
        <fullName evidence="2">Uncharacterized protein</fullName>
    </submittedName>
</protein>
<feature type="region of interest" description="Disordered" evidence="1">
    <location>
        <begin position="1"/>
        <end position="20"/>
    </location>
</feature>
<dbReference type="Proteomes" id="UP001141806">
    <property type="component" value="Unassembled WGS sequence"/>
</dbReference>
<comment type="caution">
    <text evidence="2">The sequence shown here is derived from an EMBL/GenBank/DDBJ whole genome shotgun (WGS) entry which is preliminary data.</text>
</comment>
<evidence type="ECO:0000313" key="3">
    <source>
        <dbReference type="Proteomes" id="UP001141806"/>
    </source>
</evidence>
<sequence length="323" mass="35192">MPPTGVARQPVPGSGAVGCGNGNGRGLVADLLCFRDRDQLENQTRSGFQSADLRMGFGDDSRRFDDAGHEGRVEHCAGVTSVNPGIVMESVTRPGVSQERQEERCRRNQSKRSRSRRRWTWQEKEKDAVPAGENGIVNQAPDITNNQAVEGSDLIPNSGRQHSFAAVLQGQGASEISAPVTVGGEIIEICNQDNAENLVTANNVNHMPNDDQGAAAQCLVLHGEENLVSTESAQVPIDDQVTKPRDLESPASNQGEITTNDQGNVAVVNFEDVMSVEEAIQDKSGDYTMVEKRHKNKHLQKDSGIVETRIRQSRKETRSKKSL</sequence>
<gene>
    <name evidence="2" type="ORF">NE237_011690</name>
</gene>
<feature type="region of interest" description="Disordered" evidence="1">
    <location>
        <begin position="92"/>
        <end position="127"/>
    </location>
</feature>
<organism evidence="2 3">
    <name type="scientific">Protea cynaroides</name>
    <dbReference type="NCBI Taxonomy" id="273540"/>
    <lineage>
        <taxon>Eukaryota</taxon>
        <taxon>Viridiplantae</taxon>
        <taxon>Streptophyta</taxon>
        <taxon>Embryophyta</taxon>
        <taxon>Tracheophyta</taxon>
        <taxon>Spermatophyta</taxon>
        <taxon>Magnoliopsida</taxon>
        <taxon>Proteales</taxon>
        <taxon>Proteaceae</taxon>
        <taxon>Protea</taxon>
    </lineage>
</organism>
<feature type="compositionally biased region" description="Basic residues" evidence="1">
    <location>
        <begin position="107"/>
        <end position="119"/>
    </location>
</feature>
<reference evidence="2" key="1">
    <citation type="journal article" date="2023" name="Plant J.">
        <title>The genome of the king protea, Protea cynaroides.</title>
        <authorList>
            <person name="Chang J."/>
            <person name="Duong T.A."/>
            <person name="Schoeman C."/>
            <person name="Ma X."/>
            <person name="Roodt D."/>
            <person name="Barker N."/>
            <person name="Li Z."/>
            <person name="Van de Peer Y."/>
            <person name="Mizrachi E."/>
        </authorList>
    </citation>
    <scope>NUCLEOTIDE SEQUENCE</scope>
    <source>
        <tissue evidence="2">Young leaves</tissue>
    </source>
</reference>
<name>A0A9Q0GVF4_9MAGN</name>
<feature type="region of interest" description="Disordered" evidence="1">
    <location>
        <begin position="293"/>
        <end position="323"/>
    </location>
</feature>
<evidence type="ECO:0000256" key="1">
    <source>
        <dbReference type="SAM" id="MobiDB-lite"/>
    </source>
</evidence>
<dbReference type="EMBL" id="JAMYWD010000011">
    <property type="protein sequence ID" value="KAJ4954907.1"/>
    <property type="molecule type" value="Genomic_DNA"/>
</dbReference>